<feature type="compositionally biased region" description="Basic and acidic residues" evidence="13">
    <location>
        <begin position="295"/>
        <end position="308"/>
    </location>
</feature>
<accession>A0A2A9P3N2</accession>
<evidence type="ECO:0000256" key="11">
    <source>
        <dbReference type="HAMAP-Rule" id="MF_03199"/>
    </source>
</evidence>
<dbReference type="Proteomes" id="UP000037136">
    <property type="component" value="Unassembled WGS sequence"/>
</dbReference>
<evidence type="ECO:0000256" key="8">
    <source>
        <dbReference type="ARBA" id="ARBA00023288"/>
    </source>
</evidence>
<dbReference type="InterPro" id="IPR001594">
    <property type="entry name" value="Palmitoyltrfase_DHHC"/>
</dbReference>
<name>A0A2A9P3N2_OPHUN</name>
<evidence type="ECO:0000256" key="10">
    <source>
        <dbReference type="ARBA" id="ARBA00048048"/>
    </source>
</evidence>
<dbReference type="AlphaFoldDB" id="A0A2A9P3N2"/>
<protein>
    <recommendedName>
        <fullName evidence="11">Palmitoyltransferase PFA4</fullName>
        <ecNumber evidence="11">2.3.1.225</ecNumber>
    </recommendedName>
    <alternativeName>
        <fullName evidence="11">Protein S-acyltransferase</fullName>
        <shortName evidence="11">PAT</shortName>
    </alternativeName>
    <alternativeName>
        <fullName evidence="11">Protein fatty acyltransferase 4</fullName>
    </alternativeName>
</protein>
<feature type="compositionally biased region" description="Basic and acidic residues" evidence="13">
    <location>
        <begin position="317"/>
        <end position="347"/>
    </location>
</feature>
<keyword evidence="8 11" id="KW-0449">Lipoprotein</keyword>
<keyword evidence="9 11" id="KW-0012">Acyltransferase</keyword>
<comment type="catalytic activity">
    <reaction evidence="10 11 12">
        <text>L-cysteinyl-[protein] + hexadecanoyl-CoA = S-hexadecanoyl-L-cysteinyl-[protein] + CoA</text>
        <dbReference type="Rhea" id="RHEA:36683"/>
        <dbReference type="Rhea" id="RHEA-COMP:10131"/>
        <dbReference type="Rhea" id="RHEA-COMP:11032"/>
        <dbReference type="ChEBI" id="CHEBI:29950"/>
        <dbReference type="ChEBI" id="CHEBI:57287"/>
        <dbReference type="ChEBI" id="CHEBI:57379"/>
        <dbReference type="ChEBI" id="CHEBI:74151"/>
        <dbReference type="EC" id="2.3.1.225"/>
    </reaction>
</comment>
<feature type="transmembrane region" description="Helical" evidence="11 12">
    <location>
        <begin position="13"/>
        <end position="33"/>
    </location>
</feature>
<dbReference type="PANTHER" id="PTHR12246">
    <property type="entry name" value="PALMITOYLTRANSFERASE ZDHHC16"/>
    <property type="match status" value="1"/>
</dbReference>
<proteinExistence type="inferred from homology"/>
<dbReference type="STRING" id="268505.A0A2A9P3N2"/>
<evidence type="ECO:0000313" key="16">
    <source>
        <dbReference type="Proteomes" id="UP000037136"/>
    </source>
</evidence>
<comment type="caution">
    <text evidence="15">The sequence shown here is derived from an EMBL/GenBank/DDBJ whole genome shotgun (WGS) entry which is preliminary data.</text>
</comment>
<organism evidence="15 16">
    <name type="scientific">Ophiocordyceps unilateralis</name>
    <name type="common">Zombie-ant fungus</name>
    <name type="synonym">Torrubia unilateralis</name>
    <dbReference type="NCBI Taxonomy" id="268505"/>
    <lineage>
        <taxon>Eukaryota</taxon>
        <taxon>Fungi</taxon>
        <taxon>Dikarya</taxon>
        <taxon>Ascomycota</taxon>
        <taxon>Pezizomycotina</taxon>
        <taxon>Sordariomycetes</taxon>
        <taxon>Hypocreomycetidae</taxon>
        <taxon>Hypocreales</taxon>
        <taxon>Ophiocordycipitaceae</taxon>
        <taxon>Ophiocordyceps</taxon>
    </lineage>
</organism>
<feature type="active site" description="S-palmitoyl cysteine intermediate" evidence="11">
    <location>
        <position position="115"/>
    </location>
</feature>
<feature type="region of interest" description="Disordered" evidence="13">
    <location>
        <begin position="295"/>
        <end position="347"/>
    </location>
</feature>
<feature type="region of interest" description="Disordered" evidence="13">
    <location>
        <begin position="369"/>
        <end position="447"/>
    </location>
</feature>
<dbReference type="HAMAP" id="MF_03199">
    <property type="entry name" value="DHHC_PAT_PFA4"/>
    <property type="match status" value="1"/>
</dbReference>
<feature type="transmembrane region" description="Helical" evidence="11 12">
    <location>
        <begin position="45"/>
        <end position="63"/>
    </location>
</feature>
<evidence type="ECO:0000256" key="4">
    <source>
        <dbReference type="ARBA" id="ARBA00022824"/>
    </source>
</evidence>
<evidence type="ECO:0000313" key="15">
    <source>
        <dbReference type="EMBL" id="PFH55567.1"/>
    </source>
</evidence>
<sequence>MAGFNDVPFLRNLAVPAVCLLIAFLGYFSQYILHRSTLDPGPPSRIETFVFNALLLSLWYSYFKTVSVDPGRYVHPRKVVELNGSWCKKCAAPKPPRAHHCRICDRCIPKMDHHCPWTRNCVSMTTFPHFLRFLVYANLSLWALGRMLWLRFYALWQVRHLPAYLGPSLLALIALAITSLVCLCTAFTLGIMLITTVRTWLFNCTMIEGWELDRHEAVVDRRGRESWDMVLPHGDKIRFERVEFPYDIGLFFNMAQAMGTNNVLLWLLPFSGNPTVAEDCQGIGWTWEENGFNRKEGMWPPQDPDKLRRAAGPWHASRIEQDAQLPDEKLSPEERKQAFRKRQEQDEERKLSLLRELEEMDGCRVVHELSESDDVGGRHGSQPSAWSNSDGERLHDYGVDEETEDADAPALFDGGGRGNGDRGEGDDDVPLTELLRRRRAVQENGVA</sequence>
<gene>
    <name evidence="11" type="primary">PFA4</name>
    <name evidence="15" type="ORF">XA68_18032</name>
</gene>
<evidence type="ECO:0000256" key="7">
    <source>
        <dbReference type="ARBA" id="ARBA00023139"/>
    </source>
</evidence>
<dbReference type="InterPro" id="IPR039859">
    <property type="entry name" value="PFA4/ZDH16/20/ERF2-like"/>
</dbReference>
<dbReference type="GO" id="GO:0005789">
    <property type="term" value="C:endoplasmic reticulum membrane"/>
    <property type="evidence" value="ECO:0007669"/>
    <property type="project" value="UniProtKB-SubCell"/>
</dbReference>
<dbReference type="Pfam" id="PF01529">
    <property type="entry name" value="DHHC"/>
    <property type="match status" value="1"/>
</dbReference>
<evidence type="ECO:0000256" key="2">
    <source>
        <dbReference type="ARBA" id="ARBA00022679"/>
    </source>
</evidence>
<evidence type="ECO:0000256" key="9">
    <source>
        <dbReference type="ARBA" id="ARBA00023315"/>
    </source>
</evidence>
<evidence type="ECO:0000256" key="1">
    <source>
        <dbReference type="ARBA" id="ARBA00004141"/>
    </source>
</evidence>
<keyword evidence="3 11" id="KW-0812">Transmembrane</keyword>
<evidence type="ECO:0000256" key="3">
    <source>
        <dbReference type="ARBA" id="ARBA00022692"/>
    </source>
</evidence>
<dbReference type="OrthoDB" id="331948at2759"/>
<dbReference type="InterPro" id="IPR033682">
    <property type="entry name" value="PFA4"/>
</dbReference>
<comment type="similarity">
    <text evidence="11">Belongs to the DHHC palmitoyltransferase family. PFA4 subfamily.</text>
</comment>
<feature type="transmembrane region" description="Helical" evidence="11 12">
    <location>
        <begin position="168"/>
        <end position="194"/>
    </location>
</feature>
<keyword evidence="7 11" id="KW-0564">Palmitate</keyword>
<evidence type="ECO:0000256" key="5">
    <source>
        <dbReference type="ARBA" id="ARBA00022989"/>
    </source>
</evidence>
<comment type="function">
    <text evidence="11">Mediates the reversible addition of palmitate to target proteins, thereby regulating their membrane association and biological function.</text>
</comment>
<keyword evidence="4 11" id="KW-0256">Endoplasmic reticulum</keyword>
<evidence type="ECO:0000256" key="12">
    <source>
        <dbReference type="RuleBase" id="RU079119"/>
    </source>
</evidence>
<keyword evidence="6 11" id="KW-0472">Membrane</keyword>
<evidence type="ECO:0000256" key="13">
    <source>
        <dbReference type="SAM" id="MobiDB-lite"/>
    </source>
</evidence>
<reference evidence="15 16" key="1">
    <citation type="journal article" date="2015" name="BMC Genomics">
        <title>Gene expression during zombie ant biting behavior reflects the complexity underlying fungal parasitic behavioral manipulation.</title>
        <authorList>
            <person name="de Bekker C."/>
            <person name="Ohm R.A."/>
            <person name="Loreto R.G."/>
            <person name="Sebastian A."/>
            <person name="Albert I."/>
            <person name="Merrow M."/>
            <person name="Brachmann A."/>
            <person name="Hughes D.P."/>
        </authorList>
    </citation>
    <scope>NUCLEOTIDE SEQUENCE [LARGE SCALE GENOMIC DNA]</scope>
    <source>
        <strain evidence="15 16">SC16a</strain>
    </source>
</reference>
<keyword evidence="5 11" id="KW-1133">Transmembrane helix</keyword>
<comment type="domain">
    <text evidence="11 12">The DHHC domain is required for palmitoyltransferase activity.</text>
</comment>
<feature type="domain" description="Palmitoyltransferase DHHC" evidence="14">
    <location>
        <begin position="84"/>
        <end position="211"/>
    </location>
</feature>
<feature type="transmembrane region" description="Helical" evidence="11 12">
    <location>
        <begin position="133"/>
        <end position="156"/>
    </location>
</feature>
<dbReference type="GO" id="GO:0019706">
    <property type="term" value="F:protein-cysteine S-palmitoyltransferase activity"/>
    <property type="evidence" value="ECO:0007669"/>
    <property type="project" value="UniProtKB-UniRule"/>
</dbReference>
<keyword evidence="2 11" id="KW-0808">Transferase</keyword>
<keyword evidence="16" id="KW-1185">Reference proteome</keyword>
<dbReference type="EMBL" id="LAZP02000855">
    <property type="protein sequence ID" value="PFH55567.1"/>
    <property type="molecule type" value="Genomic_DNA"/>
</dbReference>
<dbReference type="EC" id="2.3.1.225" evidence="11"/>
<evidence type="ECO:0000259" key="14">
    <source>
        <dbReference type="Pfam" id="PF01529"/>
    </source>
</evidence>
<dbReference type="PROSITE" id="PS50216">
    <property type="entry name" value="DHHC"/>
    <property type="match status" value="1"/>
</dbReference>
<evidence type="ECO:0000256" key="6">
    <source>
        <dbReference type="ARBA" id="ARBA00023136"/>
    </source>
</evidence>
<reference evidence="15 16" key="2">
    <citation type="journal article" date="2017" name="Sci. Rep.">
        <title>Ant-infecting Ophiocordyceps genomes reveal a high diversity of potential behavioral manipulation genes and a possible major role for enterotoxins.</title>
        <authorList>
            <person name="de Bekker C."/>
            <person name="Ohm R.A."/>
            <person name="Evans H.C."/>
            <person name="Brachmann A."/>
            <person name="Hughes D.P."/>
        </authorList>
    </citation>
    <scope>NUCLEOTIDE SEQUENCE [LARGE SCALE GENOMIC DNA]</scope>
    <source>
        <strain evidence="15 16">SC16a</strain>
    </source>
</reference>
<comment type="subcellular location">
    <subcellularLocation>
        <location evidence="11">Endoplasmic reticulum membrane</location>
        <topology evidence="11">Multi-pass membrane protein</topology>
    </subcellularLocation>
    <subcellularLocation>
        <location evidence="1">Membrane</location>
        <topology evidence="1">Multi-pass membrane protein</topology>
    </subcellularLocation>
</comment>